<dbReference type="InterPro" id="IPR001314">
    <property type="entry name" value="Peptidase_S1A"/>
</dbReference>
<dbReference type="SUPFAM" id="SSF50494">
    <property type="entry name" value="Trypsin-like serine proteases"/>
    <property type="match status" value="1"/>
</dbReference>
<dbReference type="PANTHER" id="PTHR24260:SF136">
    <property type="entry name" value="GH08193P-RELATED"/>
    <property type="match status" value="1"/>
</dbReference>
<dbReference type="EMBL" id="AZBU02000006">
    <property type="protein sequence ID" value="TKR73117.1"/>
    <property type="molecule type" value="Genomic_DNA"/>
</dbReference>
<comment type="caution">
    <text evidence="4">The sequence shown here is derived from an EMBL/GenBank/DDBJ whole genome shotgun (WGS) entry which is preliminary data.</text>
</comment>
<reference evidence="4 5" key="1">
    <citation type="journal article" date="2015" name="Genome Biol.">
        <title>Comparative genomics of Steinernema reveals deeply conserved gene regulatory networks.</title>
        <authorList>
            <person name="Dillman A.R."/>
            <person name="Macchietto M."/>
            <person name="Porter C.F."/>
            <person name="Rogers A."/>
            <person name="Williams B."/>
            <person name="Antoshechkin I."/>
            <person name="Lee M.M."/>
            <person name="Goodwin Z."/>
            <person name="Lu X."/>
            <person name="Lewis E.E."/>
            <person name="Goodrich-Blair H."/>
            <person name="Stock S.P."/>
            <person name="Adams B.J."/>
            <person name="Sternberg P.W."/>
            <person name="Mortazavi A."/>
        </authorList>
    </citation>
    <scope>NUCLEOTIDE SEQUENCE [LARGE SCALE GENOMIC DNA]</scope>
    <source>
        <strain evidence="4 5">ALL</strain>
    </source>
</reference>
<evidence type="ECO:0000259" key="3">
    <source>
        <dbReference type="PROSITE" id="PS50240"/>
    </source>
</evidence>
<feature type="domain" description="Peptidase S1" evidence="3">
    <location>
        <begin position="27"/>
        <end position="266"/>
    </location>
</feature>
<evidence type="ECO:0000313" key="4">
    <source>
        <dbReference type="EMBL" id="TKR73117.1"/>
    </source>
</evidence>
<reference evidence="4 5" key="2">
    <citation type="journal article" date="2019" name="G3 (Bethesda)">
        <title>Hybrid Assembly of the Genome of the Entomopathogenic Nematode Steinernema carpocapsae Identifies the X-Chromosome.</title>
        <authorList>
            <person name="Serra L."/>
            <person name="Macchietto M."/>
            <person name="Macias-Munoz A."/>
            <person name="McGill C.J."/>
            <person name="Rodriguez I.M."/>
            <person name="Rodriguez B."/>
            <person name="Murad R."/>
            <person name="Mortazavi A."/>
        </authorList>
    </citation>
    <scope>NUCLEOTIDE SEQUENCE [LARGE SCALE GENOMIC DNA]</scope>
    <source>
        <strain evidence="4 5">ALL</strain>
    </source>
</reference>
<organism evidence="4 5">
    <name type="scientific">Steinernema carpocapsae</name>
    <name type="common">Entomopathogenic nematode</name>
    <dbReference type="NCBI Taxonomy" id="34508"/>
    <lineage>
        <taxon>Eukaryota</taxon>
        <taxon>Metazoa</taxon>
        <taxon>Ecdysozoa</taxon>
        <taxon>Nematoda</taxon>
        <taxon>Chromadorea</taxon>
        <taxon>Rhabditida</taxon>
        <taxon>Tylenchina</taxon>
        <taxon>Panagrolaimomorpha</taxon>
        <taxon>Strongyloidoidea</taxon>
        <taxon>Steinernematidae</taxon>
        <taxon>Steinernema</taxon>
    </lineage>
</organism>
<evidence type="ECO:0000256" key="1">
    <source>
        <dbReference type="ARBA" id="ARBA00023157"/>
    </source>
</evidence>
<dbReference type="InterPro" id="IPR009003">
    <property type="entry name" value="Peptidase_S1_PA"/>
</dbReference>
<sequence length="272" mass="30251">MPISLAFVTLFVLSTSAQDRTNGRQLVINGQLAELGQFPFHVRIIVQKPDKTIEGTAFIIDNGRYLVTAAHNLHRGVAGKAVAAQLNRKYLVPPSQVRQFQSSDWRIHGHFSYKTLKNDIALIRLPRPFNTSATNAIKSIDIRRDDNFYAMPGTEALTIGFGDKLPDVTSDELRFAAVTIKTFLTCKTVYPQINSPAFCAETNMVGSSKGDSGGPLLVLDEQNRFVPVGVVSFGPNTTYGKLHQDQFPTVYTRLSAYCDWIESKTRKEYSCI</sequence>
<dbReference type="Gene3D" id="2.40.10.10">
    <property type="entry name" value="Trypsin-like serine proteases"/>
    <property type="match status" value="1"/>
</dbReference>
<evidence type="ECO:0000313" key="5">
    <source>
        <dbReference type="Proteomes" id="UP000298663"/>
    </source>
</evidence>
<dbReference type="PROSITE" id="PS50240">
    <property type="entry name" value="TRYPSIN_DOM"/>
    <property type="match status" value="1"/>
</dbReference>
<accession>A0A4U5MTL5</accession>
<dbReference type="InterPro" id="IPR043504">
    <property type="entry name" value="Peptidase_S1_PA_chymotrypsin"/>
</dbReference>
<dbReference type="PRINTS" id="PR00722">
    <property type="entry name" value="CHYMOTRYPSIN"/>
</dbReference>
<dbReference type="AlphaFoldDB" id="A0A4U5MTL5"/>
<keyword evidence="2" id="KW-0732">Signal</keyword>
<dbReference type="PROSITE" id="PS00135">
    <property type="entry name" value="TRYPSIN_SER"/>
    <property type="match status" value="1"/>
</dbReference>
<dbReference type="GO" id="GO:0006508">
    <property type="term" value="P:proteolysis"/>
    <property type="evidence" value="ECO:0007669"/>
    <property type="project" value="InterPro"/>
</dbReference>
<gene>
    <name evidence="4" type="ORF">L596_020466</name>
</gene>
<dbReference type="InterPro" id="IPR001254">
    <property type="entry name" value="Trypsin_dom"/>
</dbReference>
<dbReference type="STRING" id="34508.A0A4U5MTL5"/>
<protein>
    <recommendedName>
        <fullName evidence="3">Peptidase S1 domain-containing protein</fullName>
    </recommendedName>
</protein>
<dbReference type="InterPro" id="IPR033116">
    <property type="entry name" value="TRYPSIN_SER"/>
</dbReference>
<feature type="signal peptide" evidence="2">
    <location>
        <begin position="1"/>
        <end position="17"/>
    </location>
</feature>
<keyword evidence="1" id="KW-1015">Disulfide bond</keyword>
<evidence type="ECO:0000256" key="2">
    <source>
        <dbReference type="SAM" id="SignalP"/>
    </source>
</evidence>
<dbReference type="GO" id="GO:0004252">
    <property type="term" value="F:serine-type endopeptidase activity"/>
    <property type="evidence" value="ECO:0007669"/>
    <property type="project" value="InterPro"/>
</dbReference>
<dbReference type="InterPro" id="IPR051333">
    <property type="entry name" value="CLIP_Serine_Protease"/>
</dbReference>
<feature type="chain" id="PRO_5020797876" description="Peptidase S1 domain-containing protein" evidence="2">
    <location>
        <begin position="18"/>
        <end position="272"/>
    </location>
</feature>
<dbReference type="PANTHER" id="PTHR24260">
    <property type="match status" value="1"/>
</dbReference>
<dbReference type="SMART" id="SM00020">
    <property type="entry name" value="Tryp_SPc"/>
    <property type="match status" value="1"/>
</dbReference>
<dbReference type="Pfam" id="PF00089">
    <property type="entry name" value="Trypsin"/>
    <property type="match status" value="1"/>
</dbReference>
<keyword evidence="5" id="KW-1185">Reference proteome</keyword>
<name>A0A4U5MTL5_STECR</name>
<dbReference type="Proteomes" id="UP000298663">
    <property type="component" value="Unassembled WGS sequence"/>
</dbReference>
<proteinExistence type="predicted"/>
<dbReference type="CDD" id="cd00190">
    <property type="entry name" value="Tryp_SPc"/>
    <property type="match status" value="1"/>
</dbReference>
<dbReference type="OrthoDB" id="5912168at2759"/>